<name>A0A3E2MW58_MYCMR</name>
<gene>
    <name evidence="1" type="ORF">DAVIS_02636</name>
</gene>
<reference evidence="1 2" key="1">
    <citation type="journal article" date="2018" name="Sci. Rep.">
        <title>Extensive genomic diversity among Mycobacterium marinum strains revealed by whole genome sequencing.</title>
        <authorList>
            <person name="Das S."/>
            <person name="Pettersson B.M."/>
            <person name="Behra P.R."/>
            <person name="Mallick A."/>
            <person name="Cheramie M."/>
            <person name="Ramesh M."/>
            <person name="Shirreff L."/>
            <person name="DuCote T."/>
            <person name="Dasgupta S."/>
            <person name="Ennis D.G."/>
            <person name="Kirsebom L.A."/>
        </authorList>
    </citation>
    <scope>NUCLEOTIDE SEQUENCE [LARGE SCALE GENOMIC DNA]</scope>
    <source>
        <strain evidence="1 2">Davis1</strain>
    </source>
</reference>
<accession>A0A3E2MW58</accession>
<evidence type="ECO:0000313" key="1">
    <source>
        <dbReference type="EMBL" id="RFZ41367.1"/>
    </source>
</evidence>
<dbReference type="Gene3D" id="3.30.160.160">
    <property type="entry name" value="YegP-like"/>
    <property type="match status" value="1"/>
</dbReference>
<evidence type="ECO:0000313" key="2">
    <source>
        <dbReference type="Proteomes" id="UP000257451"/>
    </source>
</evidence>
<dbReference type="SUPFAM" id="SSF160113">
    <property type="entry name" value="YegP-like"/>
    <property type="match status" value="1"/>
</dbReference>
<dbReference type="RefSeq" id="WP_117432312.1">
    <property type="nucleotide sequence ID" value="NZ_PEDF01000080.1"/>
</dbReference>
<dbReference type="InterPro" id="IPR036913">
    <property type="entry name" value="YegP-like_sf"/>
</dbReference>
<dbReference type="AlphaFoldDB" id="A0A3E2MW58"/>
<sequence length="90" mass="10346">MASDSTPVVFVDLYQVPAKRVLGRLTRRPQRWRWRAINGGNHRVLAVSSEAYTNEADCRAAIRQLFGTGTEVYLRRDGHDNQLLRYAQDN</sequence>
<proteinExistence type="predicted"/>
<protein>
    <submittedName>
        <fullName evidence="1">Uncharacterized protein</fullName>
    </submittedName>
</protein>
<dbReference type="EMBL" id="PEDF01000080">
    <property type="protein sequence ID" value="RFZ41367.1"/>
    <property type="molecule type" value="Genomic_DNA"/>
</dbReference>
<comment type="caution">
    <text evidence="1">The sequence shown here is derived from an EMBL/GenBank/DDBJ whole genome shotgun (WGS) entry which is preliminary data.</text>
</comment>
<dbReference type="Proteomes" id="UP000257451">
    <property type="component" value="Unassembled WGS sequence"/>
</dbReference>
<organism evidence="1 2">
    <name type="scientific">Mycobacterium marinum</name>
    <dbReference type="NCBI Taxonomy" id="1781"/>
    <lineage>
        <taxon>Bacteria</taxon>
        <taxon>Bacillati</taxon>
        <taxon>Actinomycetota</taxon>
        <taxon>Actinomycetes</taxon>
        <taxon>Mycobacteriales</taxon>
        <taxon>Mycobacteriaceae</taxon>
        <taxon>Mycobacterium</taxon>
        <taxon>Mycobacterium ulcerans group</taxon>
    </lineage>
</organism>